<evidence type="ECO:0000259" key="1">
    <source>
        <dbReference type="Pfam" id="PF13087"/>
    </source>
</evidence>
<dbReference type="Pfam" id="PF13245">
    <property type="entry name" value="AAA_19"/>
    <property type="match status" value="1"/>
</dbReference>
<dbReference type="CDD" id="cd18808">
    <property type="entry name" value="SF1_C_Upf1"/>
    <property type="match status" value="1"/>
</dbReference>
<dbReference type="InterPro" id="IPR011604">
    <property type="entry name" value="PDDEXK-like_dom_sf"/>
</dbReference>
<organism evidence="2 3">
    <name type="scientific">Parageobacillus toebii</name>
    <dbReference type="NCBI Taxonomy" id="153151"/>
    <lineage>
        <taxon>Bacteria</taxon>
        <taxon>Bacillati</taxon>
        <taxon>Bacillota</taxon>
        <taxon>Bacilli</taxon>
        <taxon>Bacillales</taxon>
        <taxon>Anoxybacillaceae</taxon>
        <taxon>Parageobacillus</taxon>
    </lineage>
</organism>
<feature type="domain" description="DNA2/NAM7 helicase-like C-terminal" evidence="1">
    <location>
        <begin position="978"/>
        <end position="1190"/>
    </location>
</feature>
<protein>
    <recommendedName>
        <fullName evidence="1">DNA2/NAM7 helicase-like C-terminal domain-containing protein</fullName>
    </recommendedName>
</protein>
<dbReference type="InterPro" id="IPR041679">
    <property type="entry name" value="DNA2/NAM7-like_C"/>
</dbReference>
<dbReference type="SUPFAM" id="SSF52540">
    <property type="entry name" value="P-loop containing nucleoside triphosphate hydrolases"/>
    <property type="match status" value="1"/>
</dbReference>
<evidence type="ECO:0000313" key="3">
    <source>
        <dbReference type="Proteomes" id="UP000075324"/>
    </source>
</evidence>
<dbReference type="InterPro" id="IPR045055">
    <property type="entry name" value="DNA2/NAM7-like"/>
</dbReference>
<dbReference type="Proteomes" id="UP000075324">
    <property type="component" value="Unassembled WGS sequence"/>
</dbReference>
<dbReference type="CDD" id="cd17934">
    <property type="entry name" value="DEXXQc_Upf1-like"/>
    <property type="match status" value="1"/>
</dbReference>
<dbReference type="GO" id="GO:0006369">
    <property type="term" value="P:termination of RNA polymerase II transcription"/>
    <property type="evidence" value="ECO:0007669"/>
    <property type="project" value="TreeGrafter"/>
</dbReference>
<name>A0A150N1T5_9BACL</name>
<proteinExistence type="predicted"/>
<dbReference type="PANTHER" id="PTHR10887:SF495">
    <property type="entry name" value="HELICASE SENATAXIN ISOFORM X1-RELATED"/>
    <property type="match status" value="1"/>
</dbReference>
<dbReference type="Gene3D" id="3.90.320.10">
    <property type="match status" value="1"/>
</dbReference>
<dbReference type="InterPro" id="IPR047187">
    <property type="entry name" value="SF1_C_Upf1"/>
</dbReference>
<dbReference type="AlphaFoldDB" id="A0A150N1T5"/>
<dbReference type="PATRIC" id="fig|153151.4.peg.3027"/>
<accession>A0A150N1T5</accession>
<gene>
    <name evidence="2" type="ORF">B4110_1473</name>
</gene>
<dbReference type="Pfam" id="PF13087">
    <property type="entry name" value="AAA_12"/>
    <property type="match status" value="1"/>
</dbReference>
<dbReference type="Gene3D" id="3.40.50.300">
    <property type="entry name" value="P-loop containing nucleotide triphosphate hydrolases"/>
    <property type="match status" value="2"/>
</dbReference>
<dbReference type="GO" id="GO:0001147">
    <property type="term" value="F:transcription termination site sequence-specific DNA binding"/>
    <property type="evidence" value="ECO:0007669"/>
    <property type="project" value="TreeGrafter"/>
</dbReference>
<comment type="caution">
    <text evidence="2">The sequence shown here is derived from an EMBL/GenBank/DDBJ whole genome shotgun (WGS) entry which is preliminary data.</text>
</comment>
<evidence type="ECO:0000313" key="2">
    <source>
        <dbReference type="EMBL" id="KYD30675.1"/>
    </source>
</evidence>
<sequence>MLYISPSKIASYFYHECERNFYFHSLSKDLRRQLDVPEELFSQLSSHSSVLKGGIDWEETVVSTYLAGQVKWGNQPNGTSISHCYLDVKETICELKQPSKRYLYQPSLIVPPSFYEKYGISPENIRFTVCRPDLVECVPADEGWMFRIIDIKSSEVMKISHRIQTALYALILSSVLKEHGINGKADLTKAGVWTYGMTAPQYTNIEQLIPHLEHFLSVELQEIVRKNVDDLFWHLDYRCEWCNFYDYCLEKAREESHISLLPYLSSHASRFIREQQLPQTIEAFFEFVQSEENRQTLMQSASLGSRTARLETQLKAIMNEEVIPYNSFATDMPKGENIRVILTAQQDQVSGKIFAASIYRYGGKDVFQTGTERLHFIAATMEECEEIGKRFVDALYGMLRRVHDYNKDKKWSAQKSVQAYVTDNYEWENILQILHDLLLDEEYKEKATYLLFYFHSDLLSNASEHPDNMIPFPIVVLTTAVSRLFALPAHVAYRLEDLSTYIASHSDSPFMYKARELFSFKLTNVMKADLLHEIWESGEAEKIEWAQSELNRRLWTANSIIDGIRALAKDADGNSLLVAWPEKFRFPSMDEYNHPLISKLAFMARYEALLNYLEIRHQRALPLEERLDNGTTLHVTYLGAGRFRLNNVQVTQEIDMKANWILTENSYEGEVAQNTFYDYKYRDVWYTPKNANLYFTRIKEMHHHGGTVELELDIPKLNRFALVEGNDYLLSLRYTDFTTSRVLQTLKKLDDESHRILGLISNPGSYSKKFKKKWDVEEVKELLRSSGLTKSQRKAFSRFLHHTLTLVWGPPGTGKTHFIASALLLLMKIYEKMGRKLTILISGFTHAAIENCLQKMREMNKARNVKLAKLGPIQTEKAKGVAEVSDDDLGQWLASGRHCVLGATLYGIQKAYDKGNIVKEFDVVVLDEASQIRVADSLLALSHVKEAGRLLIVGDHFQLPPIIKGKYKAGEDEPFIFESIFRLLFEEDKEKQFTCQLTDNFRMNEVLCRYPAAAIYGSQYTAFNWKIATQTLALDHRSVADEWVEAVMDPRYPLIVCVYDGVRGTQENEKEAQWVAKITKVLRERLLDENGETYEDTTDGDRKFWSKGLFIISPHHAQIRAIGRHLENEGLRPPFFVGTVDKMQGQEADVAIISYGVADPELAAMEGEFIYSLNRLNVSLTRAKKKTIIFLSNQLMSPSLQVISNEEYNEGVNFMINLEKYAMENGEKATFMVDVAVLHVYRVGD</sequence>
<dbReference type="PANTHER" id="PTHR10887">
    <property type="entry name" value="DNA2/NAM7 HELICASE FAMILY"/>
    <property type="match status" value="1"/>
</dbReference>
<reference evidence="2 3" key="1">
    <citation type="submission" date="2016-01" db="EMBL/GenBank/DDBJ databases">
        <title>Draft Genome Sequences of Seven Thermophilic Sporeformers Isolated from Foods.</title>
        <authorList>
            <person name="Berendsen E.M."/>
            <person name="Wells-Bennik M.H."/>
            <person name="Krawcyk A.O."/>
            <person name="De Jong A."/>
            <person name="Holsappel S."/>
            <person name="Eijlander R.T."/>
            <person name="Kuipers O.P."/>
        </authorList>
    </citation>
    <scope>NUCLEOTIDE SEQUENCE [LARGE SCALE GENOMIC DNA]</scope>
    <source>
        <strain evidence="2 3">B4110</strain>
    </source>
</reference>
<dbReference type="RefSeq" id="WP_062677896.1">
    <property type="nucleotide sequence ID" value="NZ_LQYW01000047.1"/>
</dbReference>
<dbReference type="InterPro" id="IPR027417">
    <property type="entry name" value="P-loop_NTPase"/>
</dbReference>
<dbReference type="EMBL" id="LQYW01000047">
    <property type="protein sequence ID" value="KYD30675.1"/>
    <property type="molecule type" value="Genomic_DNA"/>
</dbReference>